<dbReference type="Proteomes" id="UP000000560">
    <property type="component" value="Chromosome III"/>
</dbReference>
<sequence length="116" mass="13387">MQFRIPETTAELQQSCKTKKVYLIARLHLDIIIFSEIIEGRCIMVDFVCRVARITNVLFPKMKIANVVQFKMERNGVYDFVRANARRVSVLLCPVRVCPGGTGTFIYAPKERVRHL</sequence>
<accession>C8VAX2</accession>
<evidence type="ECO:0000313" key="2">
    <source>
        <dbReference type="Proteomes" id="UP000000560"/>
    </source>
</evidence>
<name>Q5B426_EMENI</name>
<keyword evidence="2" id="KW-1185">Reference proteome</keyword>
<organism evidence="1 2">
    <name type="scientific">Emericella nidulans (strain FGSC A4 / ATCC 38163 / CBS 112.46 / NRRL 194 / M139)</name>
    <name type="common">Aspergillus nidulans</name>
    <dbReference type="NCBI Taxonomy" id="227321"/>
    <lineage>
        <taxon>Eukaryota</taxon>
        <taxon>Fungi</taxon>
        <taxon>Dikarya</taxon>
        <taxon>Ascomycota</taxon>
        <taxon>Pezizomycotina</taxon>
        <taxon>Eurotiomycetes</taxon>
        <taxon>Eurotiomycetidae</taxon>
        <taxon>Eurotiales</taxon>
        <taxon>Aspergillaceae</taxon>
        <taxon>Aspergillus</taxon>
        <taxon>Aspergillus subgen. Nidulantes</taxon>
    </lineage>
</organism>
<dbReference type="InParanoid" id="Q5B426"/>
<dbReference type="EMBL" id="BN001303">
    <property type="protein sequence ID" value="CBF76961.1"/>
    <property type="molecule type" value="Genomic_DNA"/>
</dbReference>
<dbReference type="AlphaFoldDB" id="Q5B426"/>
<reference evidence="2" key="2">
    <citation type="journal article" date="2009" name="Fungal Genet. Biol.">
        <title>The 2008 update of the Aspergillus nidulans genome annotation: a community effort.</title>
        <authorList>
            <person name="Wortman J.R."/>
            <person name="Gilsenan J.M."/>
            <person name="Joardar V."/>
            <person name="Deegan J."/>
            <person name="Clutterbuck J."/>
            <person name="Andersen M.R."/>
            <person name="Archer D."/>
            <person name="Bencina M."/>
            <person name="Braus G."/>
            <person name="Coutinho P."/>
            <person name="von Dohren H."/>
            <person name="Doonan J."/>
            <person name="Driessen A.J."/>
            <person name="Durek P."/>
            <person name="Espeso E."/>
            <person name="Fekete E."/>
            <person name="Flipphi M."/>
            <person name="Estrada C.G."/>
            <person name="Geysens S."/>
            <person name="Goldman G."/>
            <person name="de Groot P.W."/>
            <person name="Hansen K."/>
            <person name="Harris S.D."/>
            <person name="Heinekamp T."/>
            <person name="Helmstaedt K."/>
            <person name="Henrissat B."/>
            <person name="Hofmann G."/>
            <person name="Homan T."/>
            <person name="Horio T."/>
            <person name="Horiuchi H."/>
            <person name="James S."/>
            <person name="Jones M."/>
            <person name="Karaffa L."/>
            <person name="Karanyi Z."/>
            <person name="Kato M."/>
            <person name="Keller N."/>
            <person name="Kelly D.E."/>
            <person name="Kiel J.A."/>
            <person name="Kim J.M."/>
            <person name="van der Klei I.J."/>
            <person name="Klis F.M."/>
            <person name="Kovalchuk A."/>
            <person name="Krasevec N."/>
            <person name="Kubicek C.P."/>
            <person name="Liu B."/>
            <person name="Maccabe A."/>
            <person name="Meyer V."/>
            <person name="Mirabito P."/>
            <person name="Miskei M."/>
            <person name="Mos M."/>
            <person name="Mullins J."/>
            <person name="Nelson D.R."/>
            <person name="Nielsen J."/>
            <person name="Oakley B.R."/>
            <person name="Osmani S.A."/>
            <person name="Pakula T."/>
            <person name="Paszewski A."/>
            <person name="Paulsen I."/>
            <person name="Pilsyk S."/>
            <person name="Pocsi I."/>
            <person name="Punt P.J."/>
            <person name="Ram A.F."/>
            <person name="Ren Q."/>
            <person name="Robellet X."/>
            <person name="Robson G."/>
            <person name="Seiboth B."/>
            <person name="van Solingen P."/>
            <person name="Specht T."/>
            <person name="Sun J."/>
            <person name="Taheri-Talesh N."/>
            <person name="Takeshita N."/>
            <person name="Ussery D."/>
            <person name="vanKuyk P.A."/>
            <person name="Visser H."/>
            <person name="van de Vondervoort P.J."/>
            <person name="de Vries R.P."/>
            <person name="Walton J."/>
            <person name="Xiang X."/>
            <person name="Xiong Y."/>
            <person name="Zeng A.P."/>
            <person name="Brandt B.W."/>
            <person name="Cornell M.J."/>
            <person name="van den Hondel C.A."/>
            <person name="Visser J."/>
            <person name="Oliver S.G."/>
            <person name="Turner G."/>
        </authorList>
    </citation>
    <scope>GENOME REANNOTATION</scope>
    <source>
        <strain evidence="2">FGSC A4 / ATCC 38163 / CBS 112.46 / NRRL 194 / M139</strain>
    </source>
</reference>
<dbReference type="GeneID" id="2872504"/>
<reference evidence="2" key="1">
    <citation type="journal article" date="2005" name="Nature">
        <title>Sequencing of Aspergillus nidulans and comparative analysis with A. fumigatus and A. oryzae.</title>
        <authorList>
            <person name="Galagan J.E."/>
            <person name="Calvo S.E."/>
            <person name="Cuomo C."/>
            <person name="Ma L.J."/>
            <person name="Wortman J.R."/>
            <person name="Batzoglou S."/>
            <person name="Lee S.I."/>
            <person name="Basturkmen M."/>
            <person name="Spevak C.C."/>
            <person name="Clutterbuck J."/>
            <person name="Kapitonov V."/>
            <person name="Jurka J."/>
            <person name="Scazzocchio C."/>
            <person name="Farman M."/>
            <person name="Butler J."/>
            <person name="Purcell S."/>
            <person name="Harris S."/>
            <person name="Braus G.H."/>
            <person name="Draht O."/>
            <person name="Busch S."/>
            <person name="D'Enfert C."/>
            <person name="Bouchier C."/>
            <person name="Goldman G.H."/>
            <person name="Bell-Pedersen D."/>
            <person name="Griffiths-Jones S."/>
            <person name="Doonan J.H."/>
            <person name="Yu J."/>
            <person name="Vienken K."/>
            <person name="Pain A."/>
            <person name="Freitag M."/>
            <person name="Selker E.U."/>
            <person name="Archer D.B."/>
            <person name="Penalva M.A."/>
            <person name="Oakley B.R."/>
            <person name="Momany M."/>
            <person name="Tanaka T."/>
            <person name="Kumagai T."/>
            <person name="Asai K."/>
            <person name="Machida M."/>
            <person name="Nierman W.C."/>
            <person name="Denning D.W."/>
            <person name="Caddick M."/>
            <person name="Hynes M."/>
            <person name="Paoletti M."/>
            <person name="Fischer R."/>
            <person name="Miller B."/>
            <person name="Dyer P."/>
            <person name="Sachs M.S."/>
            <person name="Osmani S.A."/>
            <person name="Birren B.W."/>
        </authorList>
    </citation>
    <scope>NUCLEOTIDE SEQUENCE [LARGE SCALE GENOMIC DNA]</scope>
    <source>
        <strain evidence="2">FGSC A4 / ATCC 38163 / CBS 112.46 / NRRL 194 / M139</strain>
    </source>
</reference>
<accession>Q5B426</accession>
<dbReference type="HOGENOM" id="CLU_2096856_0_0_1"/>
<gene>
    <name evidence="1" type="ORF">ANIA_04704</name>
</gene>
<dbReference type="KEGG" id="ani:ANIA_04704"/>
<dbReference type="RefSeq" id="XP_662308.1">
    <property type="nucleotide sequence ID" value="XM_657216.1"/>
</dbReference>
<proteinExistence type="predicted"/>
<evidence type="ECO:0000313" key="1">
    <source>
        <dbReference type="EMBL" id="CBF76961.1"/>
    </source>
</evidence>
<protein>
    <submittedName>
        <fullName evidence="1">Uncharacterized protein</fullName>
    </submittedName>
</protein>